<feature type="transmembrane region" description="Helical" evidence="1">
    <location>
        <begin position="24"/>
        <end position="51"/>
    </location>
</feature>
<proteinExistence type="predicted"/>
<evidence type="ECO:0000256" key="1">
    <source>
        <dbReference type="SAM" id="Phobius"/>
    </source>
</evidence>
<keyword evidence="1" id="KW-0472">Membrane</keyword>
<dbReference type="InterPro" id="IPR007436">
    <property type="entry name" value="DUF485"/>
</dbReference>
<gene>
    <name evidence="2" type="ORF">BIY26_03750</name>
</gene>
<feature type="transmembrane region" description="Helical" evidence="1">
    <location>
        <begin position="63"/>
        <end position="85"/>
    </location>
</feature>
<keyword evidence="1" id="KW-0812">Transmembrane</keyword>
<accession>A0AAE8ER15</accession>
<sequence>MRESASMKKSSAQLTDSADKDESLLMGVIFTCVQIIIFFSFILICAFNVPLLGREFLNSGTPLSFVLGMLVIVSGIILTAAYVALANRVTEKE</sequence>
<protein>
    <recommendedName>
        <fullName evidence="4">DUF485 domain-containing protein</fullName>
    </recommendedName>
</protein>
<dbReference type="AlphaFoldDB" id="A0AAE8ER15"/>
<keyword evidence="1" id="KW-1133">Transmembrane helix</keyword>
<dbReference type="EMBL" id="MJLX01000006">
    <property type="protein sequence ID" value="RLM28449.1"/>
    <property type="molecule type" value="Genomic_DNA"/>
</dbReference>
<organism evidence="2 3">
    <name type="scientific">Brenneria goodwinii</name>
    <dbReference type="NCBI Taxonomy" id="1109412"/>
    <lineage>
        <taxon>Bacteria</taxon>
        <taxon>Pseudomonadati</taxon>
        <taxon>Pseudomonadota</taxon>
        <taxon>Gammaproteobacteria</taxon>
        <taxon>Enterobacterales</taxon>
        <taxon>Pectobacteriaceae</taxon>
        <taxon>Brenneria</taxon>
    </lineage>
</organism>
<name>A0AAE8ER15_9GAMM</name>
<reference evidence="2 3" key="1">
    <citation type="submission" date="2016-09" db="EMBL/GenBank/DDBJ databases">
        <authorList>
            <person name="Doonan J."/>
            <person name="Pachebat J.A."/>
            <person name="Golyshin P.N."/>
            <person name="Denman S."/>
            <person name="Mcdonald J.E."/>
        </authorList>
    </citation>
    <scope>NUCLEOTIDE SEQUENCE [LARGE SCALE GENOMIC DNA]</scope>
    <source>
        <strain evidence="2 3">FRB141</strain>
    </source>
</reference>
<dbReference type="KEGG" id="bgj:AWC36_06755"/>
<evidence type="ECO:0000313" key="2">
    <source>
        <dbReference type="EMBL" id="RLM28449.1"/>
    </source>
</evidence>
<comment type="caution">
    <text evidence="2">The sequence shown here is derived from an EMBL/GenBank/DDBJ whole genome shotgun (WGS) entry which is preliminary data.</text>
</comment>
<evidence type="ECO:0008006" key="4">
    <source>
        <dbReference type="Google" id="ProtNLM"/>
    </source>
</evidence>
<dbReference type="Proteomes" id="UP000285972">
    <property type="component" value="Unassembled WGS sequence"/>
</dbReference>
<dbReference type="Pfam" id="PF04341">
    <property type="entry name" value="DUF485"/>
    <property type="match status" value="1"/>
</dbReference>
<evidence type="ECO:0000313" key="3">
    <source>
        <dbReference type="Proteomes" id="UP000285972"/>
    </source>
</evidence>